<sequence length="92" mass="10510">RLSVFASSHSSFLFIFATRFVFLTRYSNSAFCVLSPVCIRLRRRNYPTPWEKSRCKSSSSTSPSARVAIVSPDPQKCWSNLVAKPQCRKLTF</sequence>
<evidence type="ECO:0000256" key="1">
    <source>
        <dbReference type="SAM" id="Phobius"/>
    </source>
</evidence>
<keyword evidence="1" id="KW-0812">Transmembrane</keyword>
<keyword evidence="3" id="KW-1185">Reference proteome</keyword>
<gene>
    <name evidence="2" type="primary">Vigan.01G136600</name>
    <name evidence="2" type="ORF">VIGAN_01136600</name>
</gene>
<keyword evidence="1" id="KW-1133">Transmembrane helix</keyword>
<dbReference type="AlphaFoldDB" id="A0A0S3QZS3"/>
<dbReference type="Proteomes" id="UP000291084">
    <property type="component" value="Chromosome 1"/>
</dbReference>
<name>A0A0S3QZS3_PHAAN</name>
<organism evidence="2 3">
    <name type="scientific">Vigna angularis var. angularis</name>
    <dbReference type="NCBI Taxonomy" id="157739"/>
    <lineage>
        <taxon>Eukaryota</taxon>
        <taxon>Viridiplantae</taxon>
        <taxon>Streptophyta</taxon>
        <taxon>Embryophyta</taxon>
        <taxon>Tracheophyta</taxon>
        <taxon>Spermatophyta</taxon>
        <taxon>Magnoliopsida</taxon>
        <taxon>eudicotyledons</taxon>
        <taxon>Gunneridae</taxon>
        <taxon>Pentapetalae</taxon>
        <taxon>rosids</taxon>
        <taxon>fabids</taxon>
        <taxon>Fabales</taxon>
        <taxon>Fabaceae</taxon>
        <taxon>Papilionoideae</taxon>
        <taxon>50 kb inversion clade</taxon>
        <taxon>NPAAA clade</taxon>
        <taxon>indigoferoid/millettioid clade</taxon>
        <taxon>Phaseoleae</taxon>
        <taxon>Vigna</taxon>
    </lineage>
</organism>
<proteinExistence type="predicted"/>
<dbReference type="EMBL" id="AP015034">
    <property type="protein sequence ID" value="BAT73828.1"/>
    <property type="molecule type" value="Genomic_DNA"/>
</dbReference>
<reference evidence="2 3" key="1">
    <citation type="journal article" date="2015" name="Sci. Rep.">
        <title>The power of single molecule real-time sequencing technology in the de novo assembly of a eukaryotic genome.</title>
        <authorList>
            <person name="Sakai H."/>
            <person name="Naito K."/>
            <person name="Ogiso-Tanaka E."/>
            <person name="Takahashi Y."/>
            <person name="Iseki K."/>
            <person name="Muto C."/>
            <person name="Satou K."/>
            <person name="Teruya K."/>
            <person name="Shiroma A."/>
            <person name="Shimoji M."/>
            <person name="Hirano T."/>
            <person name="Itoh T."/>
            <person name="Kaga A."/>
            <person name="Tomooka N."/>
        </authorList>
    </citation>
    <scope>NUCLEOTIDE SEQUENCE [LARGE SCALE GENOMIC DNA]</scope>
    <source>
        <strain evidence="3">cv. Shumari</strain>
    </source>
</reference>
<feature type="non-terminal residue" evidence="2">
    <location>
        <position position="1"/>
    </location>
</feature>
<keyword evidence="1" id="KW-0472">Membrane</keyword>
<evidence type="ECO:0000313" key="2">
    <source>
        <dbReference type="EMBL" id="BAT73828.1"/>
    </source>
</evidence>
<accession>A0A0S3QZS3</accession>
<evidence type="ECO:0000313" key="3">
    <source>
        <dbReference type="Proteomes" id="UP000291084"/>
    </source>
</evidence>
<protein>
    <submittedName>
        <fullName evidence="2">Uncharacterized protein</fullName>
    </submittedName>
</protein>
<feature type="transmembrane region" description="Helical" evidence="1">
    <location>
        <begin position="12"/>
        <end position="34"/>
    </location>
</feature>